<evidence type="ECO:0000313" key="2">
    <source>
        <dbReference type="Proteomes" id="UP000265703"/>
    </source>
</evidence>
<reference evidence="1 2" key="1">
    <citation type="submission" date="2018-06" db="EMBL/GenBank/DDBJ databases">
        <title>Comparative genomics reveals the genomic features of Rhizophagus irregularis, R. cerebriforme, R. diaphanum and Gigaspora rosea, and their symbiotic lifestyle signature.</title>
        <authorList>
            <person name="Morin E."/>
            <person name="San Clemente H."/>
            <person name="Chen E.C.H."/>
            <person name="De La Providencia I."/>
            <person name="Hainaut M."/>
            <person name="Kuo A."/>
            <person name="Kohler A."/>
            <person name="Murat C."/>
            <person name="Tang N."/>
            <person name="Roy S."/>
            <person name="Loubradou J."/>
            <person name="Henrissat B."/>
            <person name="Grigoriev I.V."/>
            <person name="Corradi N."/>
            <person name="Roux C."/>
            <person name="Martin F.M."/>
        </authorList>
    </citation>
    <scope>NUCLEOTIDE SEQUENCE [LARGE SCALE GENOMIC DNA]</scope>
    <source>
        <strain evidence="1 2">DAOM 227022</strain>
    </source>
</reference>
<keyword evidence="2" id="KW-1185">Reference proteome</keyword>
<comment type="caution">
    <text evidence="1">The sequence shown here is derived from an EMBL/GenBank/DDBJ whole genome shotgun (WGS) entry which is preliminary data.</text>
</comment>
<evidence type="ECO:0000313" key="1">
    <source>
        <dbReference type="EMBL" id="RIA92030.1"/>
    </source>
</evidence>
<accession>A0A397T0N3</accession>
<organism evidence="1 2">
    <name type="scientific">Glomus cerebriforme</name>
    <dbReference type="NCBI Taxonomy" id="658196"/>
    <lineage>
        <taxon>Eukaryota</taxon>
        <taxon>Fungi</taxon>
        <taxon>Fungi incertae sedis</taxon>
        <taxon>Mucoromycota</taxon>
        <taxon>Glomeromycotina</taxon>
        <taxon>Glomeromycetes</taxon>
        <taxon>Glomerales</taxon>
        <taxon>Glomeraceae</taxon>
        <taxon>Glomus</taxon>
    </lineage>
</organism>
<gene>
    <name evidence="1" type="ORF">C1645_875066</name>
</gene>
<dbReference type="Proteomes" id="UP000265703">
    <property type="component" value="Unassembled WGS sequence"/>
</dbReference>
<sequence length="193" mass="21734">MSVGGLLQNSVLWSLDRSVLYLWNGNVGASTEFGFLERFVLQTLERQYRFSRFSGSLGSFGFASFLLTLERKFRRTSSEFGLDFRVERSCLGRVELASRRVELNVIPVAKFLVSRLVVNRAGENFKGAQLYASICKNFTTYLYKNPDIHMIVDSVYVVTGLSTVNVPILVNYPLISLLGINHTWLFNGQAALG</sequence>
<proteinExistence type="predicted"/>
<protein>
    <submittedName>
        <fullName evidence="1">Uncharacterized protein</fullName>
    </submittedName>
</protein>
<dbReference type="EMBL" id="QKYT01000137">
    <property type="protein sequence ID" value="RIA92030.1"/>
    <property type="molecule type" value="Genomic_DNA"/>
</dbReference>
<dbReference type="AlphaFoldDB" id="A0A397T0N3"/>
<name>A0A397T0N3_9GLOM</name>